<dbReference type="Proteomes" id="UP000003987">
    <property type="component" value="Unassembled WGS sequence"/>
</dbReference>
<evidence type="ECO:0008006" key="3">
    <source>
        <dbReference type="Google" id="ProtNLM"/>
    </source>
</evidence>
<sequence length="190" mass="21425">MIMGTVVVLPSFKLEHSDWQQVNIGHRQLQVLDYQQFQLHPYTFDQLVQAVVDHLRTVAQPVILIGEDFGALVALRAAVDLLGRLDRLILVRPHCQASTNLLNSGLFQPTPLDRHQLKSLKQSLQGVDLTGELMHVQGLTYLFAGEQDRKNRRVAQELKNRLIDGHLEVVPKMGKTLNEAGIKALSENLR</sequence>
<organism evidence="1 2">
    <name type="scientific">Limosilactobacillus coleohominis 101-4-CHN</name>
    <dbReference type="NCBI Taxonomy" id="575594"/>
    <lineage>
        <taxon>Bacteria</taxon>
        <taxon>Bacillati</taxon>
        <taxon>Bacillota</taxon>
        <taxon>Bacilli</taxon>
        <taxon>Lactobacillales</taxon>
        <taxon>Lactobacillaceae</taxon>
        <taxon>Limosilactobacillus</taxon>
    </lineage>
</organism>
<dbReference type="AlphaFoldDB" id="C7XVI9"/>
<dbReference type="HOGENOM" id="CLU_1487238_0_0_9"/>
<gene>
    <name evidence="1" type="ORF">HMPREF0501_00733</name>
</gene>
<dbReference type="Gene3D" id="3.40.50.1820">
    <property type="entry name" value="alpha/beta hydrolase"/>
    <property type="match status" value="1"/>
</dbReference>
<evidence type="ECO:0000313" key="1">
    <source>
        <dbReference type="EMBL" id="EEU30355.1"/>
    </source>
</evidence>
<dbReference type="EMBL" id="GG698803">
    <property type="protein sequence ID" value="EEU30355.1"/>
    <property type="molecule type" value="Genomic_DNA"/>
</dbReference>
<accession>C7XVI9</accession>
<protein>
    <recommendedName>
        <fullName evidence="3">AB hydrolase-1 domain-containing protein</fullName>
    </recommendedName>
</protein>
<proteinExistence type="predicted"/>
<name>C7XVI9_9LACO</name>
<dbReference type="SUPFAM" id="SSF53474">
    <property type="entry name" value="alpha/beta-Hydrolases"/>
    <property type="match status" value="1"/>
</dbReference>
<keyword evidence="2" id="KW-1185">Reference proteome</keyword>
<dbReference type="STRING" id="575594.HMPREF0501_00733"/>
<dbReference type="InterPro" id="IPR029058">
    <property type="entry name" value="AB_hydrolase_fold"/>
</dbReference>
<evidence type="ECO:0000313" key="2">
    <source>
        <dbReference type="Proteomes" id="UP000003987"/>
    </source>
</evidence>
<reference evidence="1 2" key="1">
    <citation type="submission" date="2009-06" db="EMBL/GenBank/DDBJ databases">
        <title>The Genome Sequence of Lactobacillus coleohominis strain 101-4-CHN.</title>
        <authorList>
            <consortium name="The Broad Institute Genome Sequencing Platform"/>
            <person name="Ward D."/>
            <person name="Young S.K."/>
            <person name="Zeng Q."/>
            <person name="Koehrsen M."/>
            <person name="Alvarado L."/>
            <person name="Berlin A."/>
            <person name="Borenstein D."/>
            <person name="Chen Z."/>
            <person name="Engels R."/>
            <person name="Freedman E."/>
            <person name="Gellesch M."/>
            <person name="Goldberg J."/>
            <person name="Griggs A."/>
            <person name="Gujja S."/>
            <person name="Heiman D."/>
            <person name="Hepburn T."/>
            <person name="Howarth C."/>
            <person name="Jen D."/>
            <person name="Larson L."/>
            <person name="Lewis B."/>
            <person name="Mehta T."/>
            <person name="Park D."/>
            <person name="Pearson M."/>
            <person name="Roberts A."/>
            <person name="Saif S."/>
            <person name="Shea T."/>
            <person name="Shenoy N."/>
            <person name="Sisk P."/>
            <person name="Stolte C."/>
            <person name="Sykes S."/>
            <person name="Walk T."/>
            <person name="White J."/>
            <person name="Yandava C."/>
            <person name="Liu Y."/>
            <person name="Xu Q."/>
            <person name="Lander E."/>
            <person name="Nusbaum C."/>
            <person name="Galagan J."/>
            <person name="Birren B."/>
        </authorList>
    </citation>
    <scope>NUCLEOTIDE SEQUENCE [LARGE SCALE GENOMIC DNA]</scope>
    <source>
        <strain evidence="1 2">101-4-CHN</strain>
    </source>
</reference>